<dbReference type="Proteomes" id="UP000268857">
    <property type="component" value="Unassembled WGS sequence"/>
</dbReference>
<evidence type="ECO:0000313" key="2">
    <source>
        <dbReference type="Proteomes" id="UP000268857"/>
    </source>
</evidence>
<comment type="caution">
    <text evidence="1">The sequence shown here is derived from an EMBL/GenBank/DDBJ whole genome shotgun (WGS) entry which is preliminary data.</text>
</comment>
<dbReference type="OrthoDB" id="568465at2"/>
<accession>A0A3S0ZUB8</accession>
<dbReference type="AlphaFoldDB" id="A0A3S0ZUB8"/>
<dbReference type="EMBL" id="RSCJ01000006">
    <property type="protein sequence ID" value="RUR83773.1"/>
    <property type="molecule type" value="Genomic_DNA"/>
</dbReference>
<organism evidence="1 2">
    <name type="scientific">Chlorogloeopsis fritschii PCC 6912</name>
    <dbReference type="NCBI Taxonomy" id="211165"/>
    <lineage>
        <taxon>Bacteria</taxon>
        <taxon>Bacillati</taxon>
        <taxon>Cyanobacteriota</taxon>
        <taxon>Cyanophyceae</taxon>
        <taxon>Nostocales</taxon>
        <taxon>Chlorogloeopsidaceae</taxon>
        <taxon>Chlorogloeopsis</taxon>
    </lineage>
</organism>
<proteinExistence type="predicted"/>
<reference evidence="1 2" key="1">
    <citation type="journal article" date="2019" name="Genome Biol. Evol.">
        <title>Day and night: Metabolic profiles and evolutionary relationships of six axenic non-marine cyanobacteria.</title>
        <authorList>
            <person name="Will S.E."/>
            <person name="Henke P."/>
            <person name="Boedeker C."/>
            <person name="Huang S."/>
            <person name="Brinkmann H."/>
            <person name="Rohde M."/>
            <person name="Jarek M."/>
            <person name="Friedl T."/>
            <person name="Seufert S."/>
            <person name="Schumacher M."/>
            <person name="Overmann J."/>
            <person name="Neumann-Schaal M."/>
            <person name="Petersen J."/>
        </authorList>
    </citation>
    <scope>NUCLEOTIDE SEQUENCE [LARGE SCALE GENOMIC DNA]</scope>
    <source>
        <strain evidence="1 2">PCC 6912</strain>
    </source>
</reference>
<gene>
    <name evidence="1" type="ORF">PCC6912_20160</name>
</gene>
<sequence length="201" mass="23648">MWSKVKSGVLKKLFLTFINPLYKVFQNLEATINNQQNEILKEDLFTPKDEHDLSSCVKRYLDDELKPLGIIVSREVEINRKDYVDLRIDCTSQYGNYQTIETFSVIIEVKGTWNKELNSSMKEQLFDRYLSDISCQHGVYLVGWFNCDKWSKQDYRKLDAQRYTKNFSTLEAAKNYFEIEAKKISQPNKKVKSFVLNVSLP</sequence>
<keyword evidence="2" id="KW-1185">Reference proteome</keyword>
<evidence type="ECO:0000313" key="1">
    <source>
        <dbReference type="EMBL" id="RUR83773.1"/>
    </source>
</evidence>
<name>A0A3S0ZUB8_CHLFR</name>
<dbReference type="RefSeq" id="WP_016879181.1">
    <property type="nucleotide sequence ID" value="NZ_AJLN01000015.1"/>
</dbReference>
<protein>
    <submittedName>
        <fullName evidence="1">Uncharacterized protein</fullName>
    </submittedName>
</protein>